<sequence length="280" mass="28539">MMRTALVALVAGAVLTVSTGCGIRIMKYEFQDDHVVAETFTSVKVRGEDGAGDVSIRYQEGLAETKIHRKVEHAKDNKPSGIAHRIEGSTLVLDGCGRNCEIDYVVLVPSAGISLIGDTGSGDVTVEGLASVDFRTGSGRVVARDIAGDVKVKAGSGDFEGARIGGAVTADLGSGGILLDAIKGKALLGTGSGEINGTSMASEVIAKADSGRIELMLSVANSVRANTGSGEVVVRVPGGPFKITGTSGSGERSIHVPTDPNASLELDLNTGSGEVQVFAA</sequence>
<organism evidence="2 3">
    <name type="scientific">Lentzea albidocapillata</name>
    <dbReference type="NCBI Taxonomy" id="40571"/>
    <lineage>
        <taxon>Bacteria</taxon>
        <taxon>Bacillati</taxon>
        <taxon>Actinomycetota</taxon>
        <taxon>Actinomycetes</taxon>
        <taxon>Pseudonocardiales</taxon>
        <taxon>Pseudonocardiaceae</taxon>
        <taxon>Lentzea</taxon>
    </lineage>
</organism>
<dbReference type="RefSeq" id="WP_144065412.1">
    <property type="nucleotide sequence ID" value="NZ_FWYC01000009.1"/>
</dbReference>
<dbReference type="STRING" id="40571.SAMN05660733_03986"/>
<dbReference type="EMBL" id="FWYC01000009">
    <property type="protein sequence ID" value="SMD08154.1"/>
    <property type="molecule type" value="Genomic_DNA"/>
</dbReference>
<dbReference type="PROSITE" id="PS51257">
    <property type="entry name" value="PROKAR_LIPOPROTEIN"/>
    <property type="match status" value="1"/>
</dbReference>
<dbReference type="OrthoDB" id="4331847at2"/>
<reference evidence="3" key="1">
    <citation type="submission" date="2017-04" db="EMBL/GenBank/DDBJ databases">
        <authorList>
            <person name="Varghese N."/>
            <person name="Submissions S."/>
        </authorList>
    </citation>
    <scope>NUCLEOTIDE SEQUENCE [LARGE SCALE GENOMIC DNA]</scope>
    <source>
        <strain evidence="3">DSM 44073</strain>
    </source>
</reference>
<proteinExistence type="predicted"/>
<evidence type="ECO:0000313" key="3">
    <source>
        <dbReference type="Proteomes" id="UP000192840"/>
    </source>
</evidence>
<evidence type="ECO:0000313" key="2">
    <source>
        <dbReference type="EMBL" id="SMD08154.1"/>
    </source>
</evidence>
<accession>A0A1W2EEH7</accession>
<protein>
    <submittedName>
        <fullName evidence="2">Putative adhesin</fullName>
    </submittedName>
</protein>
<name>A0A1W2EEH7_9PSEU</name>
<dbReference type="eggNOG" id="COG3595">
    <property type="taxonomic scope" value="Bacteria"/>
</dbReference>
<evidence type="ECO:0000259" key="1">
    <source>
        <dbReference type="Pfam" id="PF13349"/>
    </source>
</evidence>
<gene>
    <name evidence="2" type="ORF">SAMN05660733_03986</name>
</gene>
<feature type="domain" description="DUF4097" evidence="1">
    <location>
        <begin position="115"/>
        <end position="277"/>
    </location>
</feature>
<dbReference type="Proteomes" id="UP000192840">
    <property type="component" value="Unassembled WGS sequence"/>
</dbReference>
<keyword evidence="3" id="KW-1185">Reference proteome</keyword>
<dbReference type="AlphaFoldDB" id="A0A1W2EEH7"/>
<dbReference type="Pfam" id="PF13349">
    <property type="entry name" value="DUF4097"/>
    <property type="match status" value="1"/>
</dbReference>
<dbReference type="InterPro" id="IPR025164">
    <property type="entry name" value="Toastrack_DUF4097"/>
</dbReference>